<dbReference type="AlphaFoldDB" id="A0AAN5CT18"/>
<reference evidence="2" key="1">
    <citation type="submission" date="2022-10" db="EMBL/GenBank/DDBJ databases">
        <title>Genome assembly of Pristionchus species.</title>
        <authorList>
            <person name="Yoshida K."/>
            <person name="Sommer R.J."/>
        </authorList>
    </citation>
    <scope>NUCLEOTIDE SEQUENCE [LARGE SCALE GENOMIC DNA]</scope>
    <source>
        <strain evidence="2">RS5460</strain>
    </source>
</reference>
<sequence>MFSSNGAIDLSLPLDYTRGDSHHLSIELQEFTRFFAVQLRLIASRAVRSRVPIECINRHLE</sequence>
<proteinExistence type="predicted"/>
<feature type="non-terminal residue" evidence="1">
    <location>
        <position position="61"/>
    </location>
</feature>
<organism evidence="1 2">
    <name type="scientific">Pristionchus mayeri</name>
    <dbReference type="NCBI Taxonomy" id="1317129"/>
    <lineage>
        <taxon>Eukaryota</taxon>
        <taxon>Metazoa</taxon>
        <taxon>Ecdysozoa</taxon>
        <taxon>Nematoda</taxon>
        <taxon>Chromadorea</taxon>
        <taxon>Rhabditida</taxon>
        <taxon>Rhabditina</taxon>
        <taxon>Diplogasteromorpha</taxon>
        <taxon>Diplogasteroidea</taxon>
        <taxon>Neodiplogasteridae</taxon>
        <taxon>Pristionchus</taxon>
    </lineage>
</organism>
<dbReference type="EMBL" id="BTRK01000004">
    <property type="protein sequence ID" value="GMR50198.1"/>
    <property type="molecule type" value="Genomic_DNA"/>
</dbReference>
<evidence type="ECO:0000313" key="2">
    <source>
        <dbReference type="Proteomes" id="UP001328107"/>
    </source>
</evidence>
<evidence type="ECO:0000313" key="1">
    <source>
        <dbReference type="EMBL" id="GMR50198.1"/>
    </source>
</evidence>
<name>A0AAN5CT18_9BILA</name>
<keyword evidence="2" id="KW-1185">Reference proteome</keyword>
<gene>
    <name evidence="1" type="ORF">PMAYCL1PPCAC_20393</name>
</gene>
<protein>
    <submittedName>
        <fullName evidence="1">Uncharacterized protein</fullName>
    </submittedName>
</protein>
<accession>A0AAN5CT18</accession>
<comment type="caution">
    <text evidence="1">The sequence shown here is derived from an EMBL/GenBank/DDBJ whole genome shotgun (WGS) entry which is preliminary data.</text>
</comment>
<dbReference type="Proteomes" id="UP001328107">
    <property type="component" value="Unassembled WGS sequence"/>
</dbReference>